<sequence>MHFTENFRPIKLLHRRAGQSLCLTSYNNNILDIEWYDNEDIDIEKIEEPQEEHKESVIPCGCGWACAERARAYHEEFPSENTLCAVRDNEIVRYEYEIDSAVNAGLKALKLRPHAAARPPRRPPPARALTRVRKFQSIKSAVNCVGLSRSSRANDLTLDEISTRGLRLLMILIACVGSIRVRRNRSTS</sequence>
<reference evidence="1 2" key="1">
    <citation type="journal article" date="2019" name="Commun. Biol.">
        <title>The bagworm genome reveals a unique fibroin gene that provides high tensile strength.</title>
        <authorList>
            <person name="Kono N."/>
            <person name="Nakamura H."/>
            <person name="Ohtoshi R."/>
            <person name="Tomita M."/>
            <person name="Numata K."/>
            <person name="Arakawa K."/>
        </authorList>
    </citation>
    <scope>NUCLEOTIDE SEQUENCE [LARGE SCALE GENOMIC DNA]</scope>
</reference>
<evidence type="ECO:0000313" key="1">
    <source>
        <dbReference type="EMBL" id="GBP39470.1"/>
    </source>
</evidence>
<keyword evidence="2" id="KW-1185">Reference proteome</keyword>
<evidence type="ECO:0000313" key="2">
    <source>
        <dbReference type="Proteomes" id="UP000299102"/>
    </source>
</evidence>
<dbReference type="AlphaFoldDB" id="A0A4C1VLR5"/>
<dbReference type="Proteomes" id="UP000299102">
    <property type="component" value="Unassembled WGS sequence"/>
</dbReference>
<dbReference type="EMBL" id="BGZK01000366">
    <property type="protein sequence ID" value="GBP39470.1"/>
    <property type="molecule type" value="Genomic_DNA"/>
</dbReference>
<gene>
    <name evidence="1" type="ORF">EVAR_23821_1</name>
</gene>
<accession>A0A4C1VLR5</accession>
<comment type="caution">
    <text evidence="1">The sequence shown here is derived from an EMBL/GenBank/DDBJ whole genome shotgun (WGS) entry which is preliminary data.</text>
</comment>
<name>A0A4C1VLR5_EUMVA</name>
<organism evidence="1 2">
    <name type="scientific">Eumeta variegata</name>
    <name type="common">Bagworm moth</name>
    <name type="synonym">Eumeta japonica</name>
    <dbReference type="NCBI Taxonomy" id="151549"/>
    <lineage>
        <taxon>Eukaryota</taxon>
        <taxon>Metazoa</taxon>
        <taxon>Ecdysozoa</taxon>
        <taxon>Arthropoda</taxon>
        <taxon>Hexapoda</taxon>
        <taxon>Insecta</taxon>
        <taxon>Pterygota</taxon>
        <taxon>Neoptera</taxon>
        <taxon>Endopterygota</taxon>
        <taxon>Lepidoptera</taxon>
        <taxon>Glossata</taxon>
        <taxon>Ditrysia</taxon>
        <taxon>Tineoidea</taxon>
        <taxon>Psychidae</taxon>
        <taxon>Oiketicinae</taxon>
        <taxon>Eumeta</taxon>
    </lineage>
</organism>
<proteinExistence type="predicted"/>
<protein>
    <submittedName>
        <fullName evidence="1">Uncharacterized protein</fullName>
    </submittedName>
</protein>